<dbReference type="GO" id="GO:0008821">
    <property type="term" value="F:crossover junction DNA endonuclease activity"/>
    <property type="evidence" value="ECO:0007669"/>
    <property type="project" value="UniProtKB-ARBA"/>
</dbReference>
<dbReference type="GO" id="GO:0017108">
    <property type="term" value="F:5'-flap endonuclease activity"/>
    <property type="evidence" value="ECO:0007669"/>
    <property type="project" value="TreeGrafter"/>
</dbReference>
<evidence type="ECO:0000259" key="13">
    <source>
        <dbReference type="SMART" id="SM00485"/>
    </source>
</evidence>
<dbReference type="SUPFAM" id="SSF88723">
    <property type="entry name" value="PIN domain-like"/>
    <property type="match status" value="1"/>
</dbReference>
<accession>A0AAJ7IS13</accession>
<dbReference type="Gene3D" id="3.40.50.1010">
    <property type="entry name" value="5'-nuclease"/>
    <property type="match status" value="1"/>
</dbReference>
<keyword evidence="5" id="KW-0227">DNA damage</keyword>
<dbReference type="Pfam" id="PF00752">
    <property type="entry name" value="XPG_N"/>
    <property type="match status" value="1"/>
</dbReference>
<evidence type="ECO:0000256" key="9">
    <source>
        <dbReference type="ARBA" id="ARBA00023242"/>
    </source>
</evidence>
<dbReference type="SMART" id="SM00485">
    <property type="entry name" value="XPGN"/>
    <property type="match status" value="1"/>
</dbReference>
<dbReference type="Pfam" id="PF00867">
    <property type="entry name" value="XPG_I"/>
    <property type="match status" value="1"/>
</dbReference>
<dbReference type="KEGG" id="ccal:108622297"/>
<comment type="cofactor">
    <cofactor evidence="1">
        <name>Mg(2+)</name>
        <dbReference type="ChEBI" id="CHEBI:18420"/>
    </cofactor>
</comment>
<evidence type="ECO:0000259" key="12">
    <source>
        <dbReference type="SMART" id="SM00484"/>
    </source>
</evidence>
<dbReference type="PRINTS" id="PR00853">
    <property type="entry name" value="XPGRADSUPER"/>
</dbReference>
<dbReference type="GeneID" id="108622297"/>
<dbReference type="PANTHER" id="PTHR11081:SF70">
    <property type="entry name" value="FLAP ENDONUCLEASE GEN HOMOLOG 1"/>
    <property type="match status" value="1"/>
</dbReference>
<evidence type="ECO:0000256" key="11">
    <source>
        <dbReference type="SAM" id="MobiDB-lite"/>
    </source>
</evidence>
<dbReference type="GO" id="GO:0046872">
    <property type="term" value="F:metal ion binding"/>
    <property type="evidence" value="ECO:0007669"/>
    <property type="project" value="UniProtKB-KW"/>
</dbReference>
<dbReference type="InterPro" id="IPR041012">
    <property type="entry name" value="GEN_chromo"/>
</dbReference>
<feature type="region of interest" description="Disordered" evidence="11">
    <location>
        <begin position="527"/>
        <end position="564"/>
    </location>
</feature>
<keyword evidence="3" id="KW-0479">Metal-binding</keyword>
<dbReference type="InterPro" id="IPR006085">
    <property type="entry name" value="XPG_DNA_repair_N"/>
</dbReference>
<evidence type="ECO:0000256" key="8">
    <source>
        <dbReference type="ARBA" id="ARBA00023204"/>
    </source>
</evidence>
<evidence type="ECO:0000256" key="7">
    <source>
        <dbReference type="ARBA" id="ARBA00022842"/>
    </source>
</evidence>
<keyword evidence="8" id="KW-0234">DNA repair</keyword>
<dbReference type="PANTHER" id="PTHR11081">
    <property type="entry name" value="FLAP ENDONUCLEASE FAMILY MEMBER"/>
    <property type="match status" value="1"/>
</dbReference>
<dbReference type="Gene3D" id="1.10.150.20">
    <property type="entry name" value="5' to 3' exonuclease, C-terminal subdomain"/>
    <property type="match status" value="1"/>
</dbReference>
<evidence type="ECO:0000313" key="14">
    <source>
        <dbReference type="Proteomes" id="UP000694925"/>
    </source>
</evidence>
<evidence type="ECO:0000313" key="15">
    <source>
        <dbReference type="RefSeq" id="XP_017875578.1"/>
    </source>
</evidence>
<dbReference type="InterPro" id="IPR006084">
    <property type="entry name" value="XPG/Rad2"/>
</dbReference>
<sequence>MGVKDLWNIVSPLCDRKPLFELQGKTIAIDISCWIVDSQTITDPSMQPKMYLRNLYFRTAFLLMHEISPVFVLEGKAPTLKHNTIAKRNNIRSGNQERNTVHRRGRTYFNRILKECKEMLDYMGLACVQGHGEAEAMCAYLNEDGLVDGCISQDSDCFLYGAKVVYRNFCTSAQGNRGGSGGAVDEYSLEKIERVLGLGRNKMIALALLCGCDYDEGLNGIGKEAAMKFFKLVEDKNVLERLKSWKTDKTLDLVEKELSNPNLCTSCGHSGKVQKHTKSGCIDCGTVVKCNDSYRERRALLLNEIGLRKKTLFVEGFPNQELIDEFLIRKDPVPTKVDIQWKQPQISKFIKFMEKHLSWEPQYAFEKIFPLATRWQVVHLPNISISHRVLMPDLFVPDTIKKIRNIRCVASYEIIWNNNHYIVEELRERVAANEKSDDDDDVDDLIELTSIEPQDAVQKCYPELVEVFENAKNAKKRKTKKKTRNAEDNGERKAEKRRQKKKEKNILDDVENNRKIDEFISKNPPASLEESFESLTISPKRSKKTGSREGQKGNNKKKRGPQINKVLQLENINSRCNDTLDRMFNELSPDDFLTDNDDHDLNVSEIIDDICSRKVFQYNVTKDVQTFADEKAICGGTIENVETINRDVSIQAKSDRYQENQSSGEKSGFIDEFADLSESYVPLYERIATRTRSKDSRRTSRKTNHRFSFGFEALMNDTVPEV</sequence>
<keyword evidence="14" id="KW-1185">Reference proteome</keyword>
<evidence type="ECO:0000256" key="6">
    <source>
        <dbReference type="ARBA" id="ARBA00022801"/>
    </source>
</evidence>
<feature type="domain" description="XPG-I" evidence="12">
    <location>
        <begin position="121"/>
        <end position="198"/>
    </location>
</feature>
<dbReference type="AlphaFoldDB" id="A0AAJ7IS13"/>
<protein>
    <submittedName>
        <fullName evidence="15">Flap endonuclease GEN isoform X1</fullName>
    </submittedName>
</protein>
<dbReference type="GO" id="GO:0006281">
    <property type="term" value="P:DNA repair"/>
    <property type="evidence" value="ECO:0007669"/>
    <property type="project" value="UniProtKB-KW"/>
</dbReference>
<evidence type="ECO:0000256" key="1">
    <source>
        <dbReference type="ARBA" id="ARBA00001946"/>
    </source>
</evidence>
<dbReference type="SUPFAM" id="SSF47807">
    <property type="entry name" value="5' to 3' exonuclease, C-terminal subdomain"/>
    <property type="match status" value="1"/>
</dbReference>
<dbReference type="SMART" id="SM00484">
    <property type="entry name" value="XPGI"/>
    <property type="match status" value="1"/>
</dbReference>
<dbReference type="InterPro" id="IPR036279">
    <property type="entry name" value="5-3_exonuclease_C_sf"/>
</dbReference>
<dbReference type="CTD" id="38594"/>
<dbReference type="InterPro" id="IPR006086">
    <property type="entry name" value="XPG-I_dom"/>
</dbReference>
<evidence type="ECO:0000256" key="5">
    <source>
        <dbReference type="ARBA" id="ARBA00022763"/>
    </source>
</evidence>
<keyword evidence="7" id="KW-0460">Magnesium</keyword>
<dbReference type="RefSeq" id="XP_017875578.1">
    <property type="nucleotide sequence ID" value="XM_018020089.2"/>
</dbReference>
<keyword evidence="6" id="KW-0378">Hydrolase</keyword>
<dbReference type="Proteomes" id="UP000694925">
    <property type="component" value="Unplaced"/>
</dbReference>
<organism evidence="14 15">
    <name type="scientific">Ceratina calcarata</name>
    <dbReference type="NCBI Taxonomy" id="156304"/>
    <lineage>
        <taxon>Eukaryota</taxon>
        <taxon>Metazoa</taxon>
        <taxon>Ecdysozoa</taxon>
        <taxon>Arthropoda</taxon>
        <taxon>Hexapoda</taxon>
        <taxon>Insecta</taxon>
        <taxon>Pterygota</taxon>
        <taxon>Neoptera</taxon>
        <taxon>Endopterygota</taxon>
        <taxon>Hymenoptera</taxon>
        <taxon>Apocrita</taxon>
        <taxon>Aculeata</taxon>
        <taxon>Apoidea</taxon>
        <taxon>Anthophila</taxon>
        <taxon>Apidae</taxon>
        <taxon>Ceratina</taxon>
        <taxon>Zadontomerus</taxon>
    </lineage>
</organism>
<dbReference type="GO" id="GO:0000400">
    <property type="term" value="F:four-way junction DNA binding"/>
    <property type="evidence" value="ECO:0007669"/>
    <property type="project" value="TreeGrafter"/>
</dbReference>
<dbReference type="InterPro" id="IPR029060">
    <property type="entry name" value="PIN-like_dom_sf"/>
</dbReference>
<evidence type="ECO:0000256" key="10">
    <source>
        <dbReference type="ARBA" id="ARBA00038112"/>
    </source>
</evidence>
<comment type="similarity">
    <text evidence="10">Belongs to the XPG/RAD2 endonuclease family. GEN subfamily.</text>
</comment>
<proteinExistence type="inferred from homology"/>
<feature type="compositionally biased region" description="Basic and acidic residues" evidence="11">
    <location>
        <begin position="484"/>
        <end position="494"/>
    </location>
</feature>
<gene>
    <name evidence="15" type="primary">LOC108622297</name>
</gene>
<keyword evidence="9" id="KW-0539">Nucleus</keyword>
<dbReference type="FunFam" id="1.10.150.20:FF:000030">
    <property type="entry name" value="Flap endonuclease GEN-like 1"/>
    <property type="match status" value="1"/>
</dbReference>
<evidence type="ECO:0000256" key="3">
    <source>
        <dbReference type="ARBA" id="ARBA00022723"/>
    </source>
</evidence>
<name>A0AAJ7IS13_9HYME</name>
<keyword evidence="2" id="KW-0540">Nuclease</keyword>
<dbReference type="CDD" id="cd09869">
    <property type="entry name" value="PIN_GEN1"/>
    <property type="match status" value="1"/>
</dbReference>
<evidence type="ECO:0000256" key="4">
    <source>
        <dbReference type="ARBA" id="ARBA00022759"/>
    </source>
</evidence>
<feature type="region of interest" description="Disordered" evidence="11">
    <location>
        <begin position="472"/>
        <end position="508"/>
    </location>
</feature>
<keyword evidence="4 15" id="KW-0255">Endonuclease</keyword>
<feature type="compositionally biased region" description="Basic residues" evidence="11">
    <location>
        <begin position="473"/>
        <end position="483"/>
    </location>
</feature>
<evidence type="ECO:0000256" key="2">
    <source>
        <dbReference type="ARBA" id="ARBA00022722"/>
    </source>
</evidence>
<reference evidence="15" key="1">
    <citation type="submission" date="2025-08" db="UniProtKB">
        <authorList>
            <consortium name="RefSeq"/>
        </authorList>
    </citation>
    <scope>IDENTIFICATION</scope>
    <source>
        <tissue evidence="15">Whole body</tissue>
    </source>
</reference>
<feature type="domain" description="XPG N-terminal" evidence="13">
    <location>
        <begin position="1"/>
        <end position="95"/>
    </location>
</feature>
<dbReference type="Pfam" id="PF18704">
    <property type="entry name" value="Chromo_2"/>
    <property type="match status" value="1"/>
</dbReference>